<evidence type="ECO:0008006" key="2">
    <source>
        <dbReference type="Google" id="ProtNLM"/>
    </source>
</evidence>
<reference evidence="1" key="1">
    <citation type="journal article" date="2011" name="Curr. Microbiol.">
        <title>Molecular Characterization of a Functional Type VI Secretion System in Salmonella enterica serovar Typhi.</title>
        <authorList>
            <person name="Wang M."/>
            <person name="Luo Z."/>
            <person name="Du H."/>
            <person name="Xu S."/>
            <person name="Ni B."/>
            <person name="Zhang H."/>
            <person name="Sheng X."/>
            <person name="Xu H."/>
            <person name="Huang X."/>
        </authorList>
    </citation>
    <scope>NUCLEOTIDE SEQUENCE</scope>
    <source>
        <strain evidence="1">GIFU10007</strain>
    </source>
</reference>
<protein>
    <recommendedName>
        <fullName evidence="2">Deaminase</fullName>
    </recommendedName>
</protein>
<dbReference type="InterPro" id="IPR032721">
    <property type="entry name" value="Toxin-deaminase"/>
</dbReference>
<dbReference type="AlphaFoldDB" id="F5CQ60"/>
<sequence>MNTNNSPFLHTPADGSRKFTTFEVGHDRAFDSEVKIFEHIANKFPTTAKGRIDLYSELKVCPSCSEVITQFKAMYPNIEVNVTWGG</sequence>
<dbReference type="RefSeq" id="WP_010989117.1">
    <property type="nucleotide sequence ID" value="NZ_CBJXCI010000001.1"/>
</dbReference>
<accession>F5CQ60</accession>
<organism evidence="1">
    <name type="scientific">Salmonella enterica</name>
    <name type="common">Salmonella choleraesuis</name>
    <dbReference type="NCBI Taxonomy" id="28901"/>
    <lineage>
        <taxon>Bacteria</taxon>
        <taxon>Pseudomonadati</taxon>
        <taxon>Pseudomonadota</taxon>
        <taxon>Gammaproteobacteria</taxon>
        <taxon>Enterobacterales</taxon>
        <taxon>Enterobacteriaceae</taxon>
        <taxon>Salmonella</taxon>
    </lineage>
</organism>
<dbReference type="Pfam" id="PF14424">
    <property type="entry name" value="Toxin-deaminase"/>
    <property type="match status" value="1"/>
</dbReference>
<evidence type="ECO:0000313" key="1">
    <source>
        <dbReference type="EMBL" id="AEC05377.1"/>
    </source>
</evidence>
<name>F5CQ60_SALER</name>
<dbReference type="EMBL" id="JF766712">
    <property type="protein sequence ID" value="AEC05377.1"/>
    <property type="molecule type" value="Genomic_DNA"/>
</dbReference>
<proteinExistence type="predicted"/>